<proteinExistence type="predicted"/>
<organism evidence="1 2">
    <name type="scientific">Eretmocerus hayati</name>
    <dbReference type="NCBI Taxonomy" id="131215"/>
    <lineage>
        <taxon>Eukaryota</taxon>
        <taxon>Metazoa</taxon>
        <taxon>Ecdysozoa</taxon>
        <taxon>Arthropoda</taxon>
        <taxon>Hexapoda</taxon>
        <taxon>Insecta</taxon>
        <taxon>Pterygota</taxon>
        <taxon>Neoptera</taxon>
        <taxon>Endopterygota</taxon>
        <taxon>Hymenoptera</taxon>
        <taxon>Apocrita</taxon>
        <taxon>Proctotrupomorpha</taxon>
        <taxon>Chalcidoidea</taxon>
        <taxon>Aphelinidae</taxon>
        <taxon>Aphelininae</taxon>
        <taxon>Eretmocerus</taxon>
    </lineage>
</organism>
<sequence>MEEDDQDFNLYLDSDSEDNQELNLYLDCDPEDNQDDPGQMIHSSPNVTTCLSDSSFDIVSTQKKSSLSKVEDQTAKNVVVIMAPPTDSSKKCLQEDTLRIPQSEEVTSSGHLLTLGTASIDLDLSSLIGEYDVVSSECIKSTPKHVLEDVPMDIDVVPNNSASATGPDAETNPGLKVNLKRFVATSTCIEVDESSGGSGPKRQRSSSSVRSSDNREGDTLNNDCESLPDSKSNWEKRQLTSSPGGVIQGEPMDFENGPEMVRSWDTSTSDGNHNLSHDGPMDRSYPTSSCGEHDGSLADTTNDSSNNLIIEQHPEANHSNQEDPIFQDMINPQPKVPLPDVEAEPEDIIASQQKVEFSNAKKFYAKDNFCSLCNTMQNRIDRHLTIHHAEIEGVKIINSLPKGSLERRQKFGEIVKSMNFVWNTDRTINPEGHIIPTRRRRAPKPGSETTCKVASMIVCTHCLGFYARGSLHNHIRIQHPDKMNPNARTRVNAMRGKAMMKLCHERANLNEISELLAELDLDEPGAVARYDLLIILYANKFGAKHRTKKQRVYVRNNMRLLARILIAAKKINGNIKDLASLLRVEHREVLRDAIEAVAVIDHKTKRYGSIYNAEAAPIVIRKLFVILKAEYLSHKSTKDDHTDIVNFIDVFENEVAFLISYRAAYSRKEQM</sequence>
<protein>
    <submittedName>
        <fullName evidence="1">Uncharacterized protein</fullName>
    </submittedName>
</protein>
<comment type="caution">
    <text evidence="1">The sequence shown here is derived from an EMBL/GenBank/DDBJ whole genome shotgun (WGS) entry which is preliminary data.</text>
</comment>
<accession>A0ACC2PYD3</accession>
<reference evidence="1" key="1">
    <citation type="submission" date="2023-04" db="EMBL/GenBank/DDBJ databases">
        <title>A chromosome-level genome assembly of the parasitoid wasp Eretmocerus hayati.</title>
        <authorList>
            <person name="Zhong Y."/>
            <person name="Liu S."/>
            <person name="Liu Y."/>
        </authorList>
    </citation>
    <scope>NUCLEOTIDE SEQUENCE</scope>
    <source>
        <strain evidence="1">ZJU_SS_LIU_2023</strain>
    </source>
</reference>
<dbReference type="Proteomes" id="UP001239111">
    <property type="component" value="Chromosome 1"/>
</dbReference>
<dbReference type="EMBL" id="CM056741">
    <property type="protein sequence ID" value="KAJ8687664.1"/>
    <property type="molecule type" value="Genomic_DNA"/>
</dbReference>
<name>A0ACC2PYD3_9HYME</name>
<evidence type="ECO:0000313" key="1">
    <source>
        <dbReference type="EMBL" id="KAJ8687664.1"/>
    </source>
</evidence>
<evidence type="ECO:0000313" key="2">
    <source>
        <dbReference type="Proteomes" id="UP001239111"/>
    </source>
</evidence>
<keyword evidence="2" id="KW-1185">Reference proteome</keyword>
<gene>
    <name evidence="1" type="ORF">QAD02_023458</name>
</gene>